<organism evidence="2 3">
    <name type="scientific">Carpinus fangiana</name>
    <dbReference type="NCBI Taxonomy" id="176857"/>
    <lineage>
        <taxon>Eukaryota</taxon>
        <taxon>Viridiplantae</taxon>
        <taxon>Streptophyta</taxon>
        <taxon>Embryophyta</taxon>
        <taxon>Tracheophyta</taxon>
        <taxon>Spermatophyta</taxon>
        <taxon>Magnoliopsida</taxon>
        <taxon>eudicotyledons</taxon>
        <taxon>Gunneridae</taxon>
        <taxon>Pentapetalae</taxon>
        <taxon>rosids</taxon>
        <taxon>fabids</taxon>
        <taxon>Fagales</taxon>
        <taxon>Betulaceae</taxon>
        <taxon>Carpinus</taxon>
    </lineage>
</organism>
<evidence type="ECO:0000313" key="3">
    <source>
        <dbReference type="Proteomes" id="UP000327013"/>
    </source>
</evidence>
<sequence length="592" mass="66780">METYSNALNPGGTQHTHGEIFSKKRQKLRQRVVETSYPRIEELCSKGCDFVSLLLNRLFPEDNENSAFNNSKPGEVDIDTKSQSLASLEADVQLKKLGHIPARNFMELDYCSRLDDSPSCWLNRSQEVVPSNSYSPISDVVTCLKYEIREPGYEFGGRNPVICADSDSAYGFPSKRYGSFASNLLKELDEVHDPNELFLWQAFKNSKPGEVDIDTKSRSLTSLESDVQLKKLGYIPARNSMELDYGSHLDDSPSCWLNRSQEAVLSNSYSPIGDAIAYLKYEIREPGYQFGGRTSFLCADSDSAYGFPSKRYGSFACNRLKELCELHDPNEYSIQREQHALLLGWDFDEGIDKRNLSNICQNTELSLYSPSSSSRGDEHQHIMDDRFGENEFSKSSFLSICSPKVIPLPRSQSPSASYTDHDFDFEGRVTGDKEDIYTDVNHFPLALSITPDYLNLAEDCKNDTECKDNSIFRAPQNLYNIMSKVFSKTYHCPGVEGSLFSSALGLTGSSREHYSPLNYALQTPRNEGTSSRFLLKDKNESCLDGSSHRETPSYLDEDIIDIQDCSSYYFQIPLDKEKACPLLLNQSSWDGT</sequence>
<dbReference type="OrthoDB" id="1938423at2759"/>
<dbReference type="EMBL" id="CM017321">
    <property type="protein sequence ID" value="KAE7997923.1"/>
    <property type="molecule type" value="Genomic_DNA"/>
</dbReference>
<feature type="compositionally biased region" description="Polar residues" evidence="1">
    <location>
        <begin position="1"/>
        <end position="15"/>
    </location>
</feature>
<dbReference type="AlphaFoldDB" id="A0A5N6QI73"/>
<proteinExistence type="predicted"/>
<evidence type="ECO:0000313" key="2">
    <source>
        <dbReference type="EMBL" id="KAE7997923.1"/>
    </source>
</evidence>
<name>A0A5N6QI73_9ROSI</name>
<dbReference type="Proteomes" id="UP000327013">
    <property type="component" value="Chromosome 1"/>
</dbReference>
<keyword evidence="3" id="KW-1185">Reference proteome</keyword>
<gene>
    <name evidence="2" type="ORF">FH972_002512</name>
</gene>
<protein>
    <submittedName>
        <fullName evidence="2">Uncharacterized protein</fullName>
    </submittedName>
</protein>
<feature type="region of interest" description="Disordered" evidence="1">
    <location>
        <begin position="1"/>
        <end position="23"/>
    </location>
</feature>
<accession>A0A5N6QI73</accession>
<evidence type="ECO:0000256" key="1">
    <source>
        <dbReference type="SAM" id="MobiDB-lite"/>
    </source>
</evidence>
<reference evidence="2 3" key="1">
    <citation type="submission" date="2019-06" db="EMBL/GenBank/DDBJ databases">
        <title>A chromosomal-level reference genome of Carpinus fangiana (Coryloideae, Betulaceae).</title>
        <authorList>
            <person name="Yang X."/>
            <person name="Wang Z."/>
            <person name="Zhang L."/>
            <person name="Hao G."/>
            <person name="Liu J."/>
            <person name="Yang Y."/>
        </authorList>
    </citation>
    <scope>NUCLEOTIDE SEQUENCE [LARGE SCALE GENOMIC DNA]</scope>
    <source>
        <strain evidence="2">Cfa_2016G</strain>
        <tissue evidence="2">Leaf</tissue>
    </source>
</reference>